<feature type="transmembrane region" description="Helical" evidence="9">
    <location>
        <begin position="191"/>
        <end position="212"/>
    </location>
</feature>
<dbReference type="InterPro" id="IPR050250">
    <property type="entry name" value="Macrolide_Exporter_MacB"/>
</dbReference>
<keyword evidence="6" id="KW-0238">DNA-binding</keyword>
<keyword evidence="2" id="KW-1003">Cell membrane</keyword>
<dbReference type="EMBL" id="JBHTHZ010000002">
    <property type="protein sequence ID" value="MFD0792744.1"/>
    <property type="molecule type" value="Genomic_DNA"/>
</dbReference>
<evidence type="ECO:0000256" key="6">
    <source>
        <dbReference type="ARBA" id="ARBA00023125"/>
    </source>
</evidence>
<evidence type="ECO:0000256" key="3">
    <source>
        <dbReference type="ARBA" id="ARBA00022692"/>
    </source>
</evidence>
<feature type="transmembrane region" description="Helical" evidence="9">
    <location>
        <begin position="71"/>
        <end position="90"/>
    </location>
</feature>
<feature type="transmembrane region" description="Helical" evidence="9">
    <location>
        <begin position="218"/>
        <end position="241"/>
    </location>
</feature>
<evidence type="ECO:0000313" key="11">
    <source>
        <dbReference type="EMBL" id="MFD0792744.1"/>
    </source>
</evidence>
<keyword evidence="3 9" id="KW-0812">Transmembrane</keyword>
<feature type="transmembrane region" description="Helical" evidence="9">
    <location>
        <begin position="1081"/>
        <end position="1108"/>
    </location>
</feature>
<reference evidence="12" key="1">
    <citation type="journal article" date="2019" name="Int. J. Syst. Evol. Microbiol.">
        <title>The Global Catalogue of Microorganisms (GCM) 10K type strain sequencing project: providing services to taxonomists for standard genome sequencing and annotation.</title>
        <authorList>
            <consortium name="The Broad Institute Genomics Platform"/>
            <consortium name="The Broad Institute Genome Sequencing Center for Infectious Disease"/>
            <person name="Wu L."/>
            <person name="Ma J."/>
        </authorList>
    </citation>
    <scope>NUCLEOTIDE SEQUENCE [LARGE SCALE GENOMIC DNA]</scope>
    <source>
        <strain evidence="12">CCUG 61484</strain>
    </source>
</reference>
<dbReference type="RefSeq" id="WP_377111496.1">
    <property type="nucleotide sequence ID" value="NZ_JBHTHZ010000002.1"/>
</dbReference>
<feature type="transmembrane region" description="Helical" evidence="9">
    <location>
        <begin position="1136"/>
        <end position="1155"/>
    </location>
</feature>
<gene>
    <name evidence="11" type="ORF">ACFQZX_03895</name>
</gene>
<evidence type="ECO:0000313" key="12">
    <source>
        <dbReference type="Proteomes" id="UP001597010"/>
    </source>
</evidence>
<dbReference type="Proteomes" id="UP001597010">
    <property type="component" value="Unassembled WGS sequence"/>
</dbReference>
<accession>A0ABW3APG3</accession>
<feature type="transmembrane region" description="Helical" evidence="9">
    <location>
        <begin position="428"/>
        <end position="452"/>
    </location>
</feature>
<dbReference type="PROSITE" id="PS01124">
    <property type="entry name" value="HTH_ARAC_FAMILY_2"/>
    <property type="match status" value="1"/>
</dbReference>
<comment type="subcellular location">
    <subcellularLocation>
        <location evidence="1">Cell membrane</location>
        <topology evidence="1">Multi-pass membrane protein</topology>
    </subcellularLocation>
</comment>
<proteinExistence type="predicted"/>
<evidence type="ECO:0000256" key="8">
    <source>
        <dbReference type="ARBA" id="ARBA00023163"/>
    </source>
</evidence>
<keyword evidence="5" id="KW-0805">Transcription regulation</keyword>
<evidence type="ECO:0000256" key="7">
    <source>
        <dbReference type="ARBA" id="ARBA00023136"/>
    </source>
</evidence>
<dbReference type="Pfam" id="PF12833">
    <property type="entry name" value="HTH_18"/>
    <property type="match status" value="1"/>
</dbReference>
<dbReference type="Gene3D" id="1.10.10.60">
    <property type="entry name" value="Homeodomain-like"/>
    <property type="match status" value="2"/>
</dbReference>
<sequence length="1207" mass="136593">MNPYTFHISLYDLAFIGAIFIGLNFSMLLWFKKGTQQAANRFLALALITIVLWMVKMLCFDIRLETYYPRFNWLPLQFSLALGPFIYFYVLKTTRPNHNLSWKDLSHFIPVLPEQFILILEIRESIKTGKSTYDTLIFQQMSPIIHLAAFISVITYLYLSARLIESYYQNLEFNSWGDRYRLRLQWLQRSLKVFGALWLLWIPFTAINYLYYHNSPGIYAYYPLYLLFTVAMIRIAATTFLKQENAATIEMQVPPKPIYPAAIKEKGRWLKKAMEDGRFYLEPDLTLSSLAEKLNIHPHELSKIINMSLKKNFNDFVNEYRIRDVTEKMQDPDFDRLTLLGIAFDSGFNSKSTFNRTFREITGKSPAEYKSNLKKGGPTYHLRPFNRSAAIISAKQATIKWPAEKLSRNYMFNNYFKIAWRNLVRQRLYSLINISGLAIGLAVCMLIMLYVAHENSYDHFHKNADRIFRPYAQTTVNGTIMNMDRMSYASGPIIKQSQPAVEDYMRTLHYSMPSVVINPSKPEQKFSENKLLFADAGFFNFFSFKLLSGKASRVLSAPFSVVISQAIAKKYFGDENPIGKPLTIRTDSAYTYQVTGIAENCPSNSSIEYNIVASNSGLLKTKISERFIGQQNVGGGAFDTYLLLKHRADTAALKRGLLSFNAGKENDPNIKYLLFPFLDQHFKRAFDNSNFKYLSIFPLVALLILLLALFNYMSLSTARATLRAKEVGVRKVSGASRKGIAIQFYVESAVFSTISFVIGCLLCFLFKPVLFNILQLQIDTAFLFSPVIIFPLFGLLVLTILIAGSYPSLVLSGFKPAVTLKGKMSKQTGGVIIRKIFTTLQFSISVGLIICGIVIDRQLYFFRHTQTGVDRDNIIMIPVSNTLKGYSAFKQEVLAMPGISKVATSRNGMFGSFAMIGISGNPEDESVMLHGLTVDTNFISMLGLKWKIPPIPNSRLDAGQKLIINQLAAERLHLPVNPIGSFIRSGPDNMEIAGVIKNFNYGSLEDEIQPLGIFIKSDTSKSWEQSAGGRYLLAKIKPKTNLPTLISSIRNTFKKYDNDTPFEYTFMDDAFNAQYKAEDKLAAIFSIFTIITVFIAAMGLFGLAAFTIEQRTKEIGIRKVLGASTSSINGLLSKDFLKLVLLSVILSSPIAWWAMHKWLQSFANRITIQWWMFASAGLLAIIVAVMTISYHAVKAAITNPAQSLRSE</sequence>
<evidence type="ECO:0000256" key="9">
    <source>
        <dbReference type="SAM" id="Phobius"/>
    </source>
</evidence>
<keyword evidence="4 9" id="KW-1133">Transmembrane helix</keyword>
<dbReference type="InterPro" id="IPR018062">
    <property type="entry name" value="HTH_AraC-typ_CS"/>
</dbReference>
<name>A0ABW3APG3_9SPHI</name>
<dbReference type="PROSITE" id="PS00041">
    <property type="entry name" value="HTH_ARAC_FAMILY_1"/>
    <property type="match status" value="1"/>
</dbReference>
<keyword evidence="12" id="KW-1185">Reference proteome</keyword>
<dbReference type="SMART" id="SM00342">
    <property type="entry name" value="HTH_ARAC"/>
    <property type="match status" value="1"/>
</dbReference>
<dbReference type="InterPro" id="IPR025857">
    <property type="entry name" value="MacB_PCD"/>
</dbReference>
<evidence type="ECO:0000256" key="1">
    <source>
        <dbReference type="ARBA" id="ARBA00004651"/>
    </source>
</evidence>
<feature type="transmembrane region" description="Helical" evidence="9">
    <location>
        <begin position="787"/>
        <end position="811"/>
    </location>
</feature>
<feature type="transmembrane region" description="Helical" evidence="9">
    <location>
        <begin position="1170"/>
        <end position="1193"/>
    </location>
</feature>
<evidence type="ECO:0000256" key="2">
    <source>
        <dbReference type="ARBA" id="ARBA00022475"/>
    </source>
</evidence>
<evidence type="ECO:0000256" key="5">
    <source>
        <dbReference type="ARBA" id="ARBA00023015"/>
    </source>
</evidence>
<feature type="transmembrane region" description="Helical" evidence="9">
    <location>
        <begin position="12"/>
        <end position="30"/>
    </location>
</feature>
<keyword evidence="8" id="KW-0804">Transcription</keyword>
<feature type="transmembrane region" description="Helical" evidence="9">
    <location>
        <begin position="693"/>
        <end position="713"/>
    </location>
</feature>
<feature type="transmembrane region" description="Helical" evidence="9">
    <location>
        <begin position="42"/>
        <end position="59"/>
    </location>
</feature>
<dbReference type="SUPFAM" id="SSF46689">
    <property type="entry name" value="Homeodomain-like"/>
    <property type="match status" value="1"/>
</dbReference>
<keyword evidence="7 9" id="KW-0472">Membrane</keyword>
<feature type="transmembrane region" description="Helical" evidence="9">
    <location>
        <begin position="832"/>
        <end position="855"/>
    </location>
</feature>
<dbReference type="InterPro" id="IPR003838">
    <property type="entry name" value="ABC3_permease_C"/>
</dbReference>
<dbReference type="Pfam" id="PF12704">
    <property type="entry name" value="MacB_PCD"/>
    <property type="match status" value="1"/>
</dbReference>
<dbReference type="InterPro" id="IPR018060">
    <property type="entry name" value="HTH_AraC"/>
</dbReference>
<dbReference type="PANTHER" id="PTHR30572:SF18">
    <property type="entry name" value="ABC-TYPE MACROLIDE FAMILY EXPORT SYSTEM PERMEASE COMPONENT 2"/>
    <property type="match status" value="1"/>
</dbReference>
<feature type="domain" description="HTH araC/xylS-type" evidence="10">
    <location>
        <begin position="264"/>
        <end position="372"/>
    </location>
</feature>
<dbReference type="Pfam" id="PF02687">
    <property type="entry name" value="FtsX"/>
    <property type="match status" value="2"/>
</dbReference>
<comment type="caution">
    <text evidence="11">The sequence shown here is derived from an EMBL/GenBank/DDBJ whole genome shotgun (WGS) entry which is preliminary data.</text>
</comment>
<feature type="transmembrane region" description="Helical" evidence="9">
    <location>
        <begin position="137"/>
        <end position="159"/>
    </location>
</feature>
<dbReference type="InterPro" id="IPR009057">
    <property type="entry name" value="Homeodomain-like_sf"/>
</dbReference>
<feature type="transmembrane region" description="Helical" evidence="9">
    <location>
        <begin position="744"/>
        <end position="767"/>
    </location>
</feature>
<protein>
    <submittedName>
        <fullName evidence="11">ABC transporter permease</fullName>
    </submittedName>
</protein>
<evidence type="ECO:0000256" key="4">
    <source>
        <dbReference type="ARBA" id="ARBA00022989"/>
    </source>
</evidence>
<dbReference type="PANTHER" id="PTHR30572">
    <property type="entry name" value="MEMBRANE COMPONENT OF TRANSPORTER-RELATED"/>
    <property type="match status" value="1"/>
</dbReference>
<evidence type="ECO:0000259" key="10">
    <source>
        <dbReference type="PROSITE" id="PS01124"/>
    </source>
</evidence>
<organism evidence="11 12">
    <name type="scientific">Mucilaginibacter litoreus</name>
    <dbReference type="NCBI Taxonomy" id="1048221"/>
    <lineage>
        <taxon>Bacteria</taxon>
        <taxon>Pseudomonadati</taxon>
        <taxon>Bacteroidota</taxon>
        <taxon>Sphingobacteriia</taxon>
        <taxon>Sphingobacteriales</taxon>
        <taxon>Sphingobacteriaceae</taxon>
        <taxon>Mucilaginibacter</taxon>
    </lineage>
</organism>